<evidence type="ECO:0000256" key="2">
    <source>
        <dbReference type="SAM" id="Phobius"/>
    </source>
</evidence>
<sequence length="609" mass="62005">MTRRTNTKSRLLSSAVALTLLSATTLLQSAHASLSCSSPSGSYQVGDSVRLELSGTSWWPRLQDVYSITANVYCSSGSGTVASMSISNGDSWTIPESALGRCSEDKMYVQFTGQIYDIAHLAHILPYWESCGTLSVSPAPPKPTTTKEPTVPPTQPPTQQPPATTTKDPTVPTGVPPPTTNPPTQQPPTATTTTSYSPIYTTTYTLVPTVISGTSTVISVTTVIVVTPTALPPVLTSASTTNGAIAPPDSSQLPGLPPSPGGNNNNSANKSGSNTNVPAAALGAVGGVAALALIVFGLVMTRKRRRMREEQEHAASAGLGSKDDYYYDGASSFGPGTGGALAGAGASAGGRDSSEDRSLPSLRLAYPPVHPPADGSESYGWDFNTSYAAAGTPGSSSAAAAGGDSTLLAFPVPATTSDALKQQYDLANRLSVVSQDDSMLGFPLVPKSSPPQAPASATAAYALNQQMSLKQELDNEGDAAFTATSPVVAAGGSPELYYLPVSGGGSGSSPTTTPSQAFLSARGSPGITSASAMEGATTTRSSAYETVHSNSSAYATADSPSWSAASLQSHDIAIPMPPTSSGSGSASGSGSGGQQHNIQDLIRDVLRDD</sequence>
<feature type="region of interest" description="Disordered" evidence="1">
    <location>
        <begin position="565"/>
        <end position="609"/>
    </location>
</feature>
<feature type="compositionally biased region" description="Low complexity" evidence="1">
    <location>
        <begin position="187"/>
        <end position="196"/>
    </location>
</feature>
<dbReference type="EMBL" id="KV442015">
    <property type="protein sequence ID" value="OAQ35044.1"/>
    <property type="molecule type" value="Genomic_DNA"/>
</dbReference>
<feature type="compositionally biased region" description="Pro residues" evidence="1">
    <location>
        <begin position="150"/>
        <end position="160"/>
    </location>
</feature>
<dbReference type="AlphaFoldDB" id="A0A197KF84"/>
<evidence type="ECO:0000256" key="1">
    <source>
        <dbReference type="SAM" id="MobiDB-lite"/>
    </source>
</evidence>
<accession>A0A197KF84</accession>
<evidence type="ECO:0000256" key="3">
    <source>
        <dbReference type="SAM" id="SignalP"/>
    </source>
</evidence>
<feature type="region of interest" description="Disordered" evidence="1">
    <location>
        <begin position="501"/>
        <end position="534"/>
    </location>
</feature>
<proteinExistence type="predicted"/>
<feature type="compositionally biased region" description="Low complexity" evidence="1">
    <location>
        <begin position="161"/>
        <end position="173"/>
    </location>
</feature>
<feature type="transmembrane region" description="Helical" evidence="2">
    <location>
        <begin position="279"/>
        <end position="299"/>
    </location>
</feature>
<dbReference type="OrthoDB" id="2448739at2759"/>
<evidence type="ECO:0000313" key="4">
    <source>
        <dbReference type="EMBL" id="OAQ35044.1"/>
    </source>
</evidence>
<feature type="region of interest" description="Disordered" evidence="1">
    <location>
        <begin position="241"/>
        <end position="272"/>
    </location>
</feature>
<feature type="region of interest" description="Disordered" evidence="1">
    <location>
        <begin position="342"/>
        <end position="371"/>
    </location>
</feature>
<feature type="compositionally biased region" description="Low complexity" evidence="1">
    <location>
        <begin position="261"/>
        <end position="272"/>
    </location>
</feature>
<feature type="region of interest" description="Disordered" evidence="1">
    <location>
        <begin position="136"/>
        <end position="196"/>
    </location>
</feature>
<keyword evidence="3" id="KW-0732">Signal</keyword>
<organism evidence="4 5">
    <name type="scientific">Linnemannia elongata AG-77</name>
    <dbReference type="NCBI Taxonomy" id="1314771"/>
    <lineage>
        <taxon>Eukaryota</taxon>
        <taxon>Fungi</taxon>
        <taxon>Fungi incertae sedis</taxon>
        <taxon>Mucoromycota</taxon>
        <taxon>Mortierellomycotina</taxon>
        <taxon>Mortierellomycetes</taxon>
        <taxon>Mortierellales</taxon>
        <taxon>Mortierellaceae</taxon>
        <taxon>Linnemannia</taxon>
    </lineage>
</organism>
<name>A0A197KF84_9FUNG</name>
<protein>
    <submittedName>
        <fullName evidence="4">Uncharacterized protein</fullName>
    </submittedName>
</protein>
<feature type="compositionally biased region" description="Pro residues" evidence="1">
    <location>
        <begin position="174"/>
        <end position="186"/>
    </location>
</feature>
<keyword evidence="5" id="KW-1185">Reference proteome</keyword>
<dbReference type="Proteomes" id="UP000078512">
    <property type="component" value="Unassembled WGS sequence"/>
</dbReference>
<dbReference type="STRING" id="1314771.A0A197KF84"/>
<keyword evidence="2" id="KW-0812">Transmembrane</keyword>
<keyword evidence="2" id="KW-0472">Membrane</keyword>
<gene>
    <name evidence="4" type="ORF">K457DRAFT_132928</name>
</gene>
<reference evidence="4 5" key="1">
    <citation type="submission" date="2016-05" db="EMBL/GenBank/DDBJ databases">
        <title>Genome sequencing reveals origins of a unique bacterial endosymbiosis in the earliest lineages of terrestrial Fungi.</title>
        <authorList>
            <consortium name="DOE Joint Genome Institute"/>
            <person name="Uehling J."/>
            <person name="Gryganskyi A."/>
            <person name="Hameed K."/>
            <person name="Tschaplinski T."/>
            <person name="Misztal P."/>
            <person name="Wu S."/>
            <person name="Desiro A."/>
            <person name="Vande Pol N."/>
            <person name="Du Z.-Y."/>
            <person name="Zienkiewicz A."/>
            <person name="Zienkiewicz K."/>
            <person name="Morin E."/>
            <person name="Tisserant E."/>
            <person name="Splivallo R."/>
            <person name="Hainaut M."/>
            <person name="Henrissat B."/>
            <person name="Ohm R."/>
            <person name="Kuo A."/>
            <person name="Yan J."/>
            <person name="Lipzen A."/>
            <person name="Nolan M."/>
            <person name="Labutti K."/>
            <person name="Barry K."/>
            <person name="Goldstein A."/>
            <person name="Labbe J."/>
            <person name="Schadt C."/>
            <person name="Tuskan G."/>
            <person name="Grigoriev I."/>
            <person name="Martin F."/>
            <person name="Vilgalys R."/>
            <person name="Bonito G."/>
        </authorList>
    </citation>
    <scope>NUCLEOTIDE SEQUENCE [LARGE SCALE GENOMIC DNA]</scope>
    <source>
        <strain evidence="4 5">AG-77</strain>
    </source>
</reference>
<feature type="signal peptide" evidence="3">
    <location>
        <begin position="1"/>
        <end position="32"/>
    </location>
</feature>
<feature type="chain" id="PRO_5008276855" evidence="3">
    <location>
        <begin position="33"/>
        <end position="609"/>
    </location>
</feature>
<keyword evidence="2" id="KW-1133">Transmembrane helix</keyword>
<evidence type="ECO:0000313" key="5">
    <source>
        <dbReference type="Proteomes" id="UP000078512"/>
    </source>
</evidence>